<accession>A0A6G6JAU5</accession>
<protein>
    <submittedName>
        <fullName evidence="1">Uncharacterized protein</fullName>
    </submittedName>
</protein>
<dbReference type="AlphaFoldDB" id="A0A6G6JAU5"/>
<evidence type="ECO:0000313" key="1">
    <source>
        <dbReference type="EMBL" id="QIE91591.1"/>
    </source>
</evidence>
<keyword evidence="1" id="KW-0614">Plasmid</keyword>
<dbReference type="Proteomes" id="UP000501063">
    <property type="component" value="Plasmid pPniHBP1_1"/>
</dbReference>
<gene>
    <name evidence="1" type="ORF">G5B91_35265</name>
</gene>
<geneLocation type="plasmid" evidence="2">
    <name>ppnihbp1_1</name>
</geneLocation>
<dbReference type="KEGG" id="pnt:G5B91_35265"/>
<name>A0A6G6JAU5_PSENT</name>
<dbReference type="EMBL" id="CP049142">
    <property type="protein sequence ID" value="QIE91591.1"/>
    <property type="molecule type" value="Genomic_DNA"/>
</dbReference>
<reference evidence="1 2" key="1">
    <citation type="submission" date="2020-02" db="EMBL/GenBank/DDBJ databases">
        <title>Integrative conjugative elements (ICEs) and plasmids drive adaptation of Pseudomonas nitroreducens strain HBP1 to wastewater environment.</title>
        <authorList>
            <person name="Sentchilo V."/>
            <person name="Carraro N."/>
            <person name="Bertelli C."/>
            <person name="van der Meer J.R."/>
        </authorList>
    </citation>
    <scope>NUCLEOTIDE SEQUENCE [LARGE SCALE GENOMIC DNA]</scope>
    <source>
        <strain evidence="1 2">HBP1</strain>
        <plasmid evidence="2">ppnihbp1_1</plasmid>
    </source>
</reference>
<proteinExistence type="predicted"/>
<organism evidence="1 2">
    <name type="scientific">Pseudomonas nitroreducens</name>
    <dbReference type="NCBI Taxonomy" id="46680"/>
    <lineage>
        <taxon>Bacteria</taxon>
        <taxon>Pseudomonadati</taxon>
        <taxon>Pseudomonadota</taxon>
        <taxon>Gammaproteobacteria</taxon>
        <taxon>Pseudomonadales</taxon>
        <taxon>Pseudomonadaceae</taxon>
        <taxon>Pseudomonas</taxon>
    </lineage>
</organism>
<evidence type="ECO:0000313" key="2">
    <source>
        <dbReference type="Proteomes" id="UP000501063"/>
    </source>
</evidence>
<sequence>MNSQLLDARERANQFAKLHLSECAAELLSWKETSILLPGGKVRQLAQLCAEYTGNVASLGVAESTITAAALAAQAMPAKTDFHQLWDHHGVDGESYDVAQQWFALGQQSAPKAS</sequence>
<dbReference type="RefSeq" id="WP_024764847.1">
    <property type="nucleotide sequence ID" value="NZ_CP049142.1"/>
</dbReference>